<comment type="similarity">
    <text evidence="2">Belongs to the EfeM/EfeO family.</text>
</comment>
<evidence type="ECO:0000256" key="2">
    <source>
        <dbReference type="ARBA" id="ARBA00005989"/>
    </source>
</evidence>
<evidence type="ECO:0000313" key="7">
    <source>
        <dbReference type="EMBL" id="GGE35005.1"/>
    </source>
</evidence>
<dbReference type="PROSITE" id="PS51257">
    <property type="entry name" value="PROKAR_LIPOPROTEIN"/>
    <property type="match status" value="1"/>
</dbReference>
<evidence type="ECO:0000259" key="6">
    <source>
        <dbReference type="Pfam" id="PF09375"/>
    </source>
</evidence>
<dbReference type="GO" id="GO:0030313">
    <property type="term" value="C:cell envelope"/>
    <property type="evidence" value="ECO:0007669"/>
    <property type="project" value="UniProtKB-SubCell"/>
</dbReference>
<feature type="coiled-coil region" evidence="4">
    <location>
        <begin position="356"/>
        <end position="386"/>
    </location>
</feature>
<evidence type="ECO:0000256" key="4">
    <source>
        <dbReference type="SAM" id="Coils"/>
    </source>
</evidence>
<protein>
    <submittedName>
        <fullName evidence="7">Efem/EfeO family lipoprotein</fullName>
    </submittedName>
</protein>
<evidence type="ECO:0000256" key="1">
    <source>
        <dbReference type="ARBA" id="ARBA00004196"/>
    </source>
</evidence>
<reference evidence="7" key="2">
    <citation type="submission" date="2020-09" db="EMBL/GenBank/DDBJ databases">
        <authorList>
            <person name="Sun Q."/>
            <person name="Zhou Y."/>
        </authorList>
    </citation>
    <scope>NUCLEOTIDE SEQUENCE</scope>
    <source>
        <strain evidence="7">CGMCC 1.15371</strain>
    </source>
</reference>
<dbReference type="InterPro" id="IPR053377">
    <property type="entry name" value="Iron_uptake_EfeM/EfeO"/>
</dbReference>
<keyword evidence="4" id="KW-0175">Coiled coil</keyword>
<keyword evidence="7" id="KW-0449">Lipoprotein</keyword>
<dbReference type="EMBL" id="BMIR01000004">
    <property type="protein sequence ID" value="GGE35005.1"/>
    <property type="molecule type" value="Genomic_DNA"/>
</dbReference>
<feature type="signal peptide" evidence="5">
    <location>
        <begin position="1"/>
        <end position="22"/>
    </location>
</feature>
<feature type="coiled-coil region" evidence="4">
    <location>
        <begin position="242"/>
        <end position="269"/>
    </location>
</feature>
<evidence type="ECO:0000313" key="8">
    <source>
        <dbReference type="Proteomes" id="UP000628775"/>
    </source>
</evidence>
<keyword evidence="8" id="KW-1185">Reference proteome</keyword>
<feature type="domain" description="Imelysin-like" evidence="6">
    <location>
        <begin position="151"/>
        <end position="377"/>
    </location>
</feature>
<accession>A0A8J2VKZ8</accession>
<dbReference type="InterPro" id="IPR018976">
    <property type="entry name" value="Imelysin-like"/>
</dbReference>
<comment type="subcellular location">
    <subcellularLocation>
        <location evidence="1">Cell envelope</location>
    </subcellularLocation>
</comment>
<comment type="caution">
    <text evidence="7">The sequence shown here is derived from an EMBL/GenBank/DDBJ whole genome shotgun (WGS) entry which is preliminary data.</text>
</comment>
<dbReference type="InterPro" id="IPR050894">
    <property type="entry name" value="EfeM/EfeO_iron_uptake"/>
</dbReference>
<sequence length="387" mass="43342">MVNTKKMLVGVVSTLLFVPMLAACGNNSDSSQSTAKATTKQTAVQKGTQKLENIVTDLQAALKKQDTDKVKKLGKSVNDQWLAYENGVRDKFPLLYAQVEKYEQPIYAQSNMNQPDVEAMKEDAGHLQNTLKQLMTAKATQEKESKVLNQAVANYKKYVTAQVDKLVTTTEAFAQAVDQGNITEAKKRYVATRPYYERVEPIAESFGDLDPRIDARINDVDNVKNWTGFHEIERALYQKNTLDGQKQYADQLVKDVKELQAKVKTVKLKPKAMVAGAMDLLNEAATSKITGEEERYSHIDLLDLQANVDGSEAVYQAAIPALNVSHKALGNQIDKQFQVVDNELLNYQKQGQFESYTEFEKNKDQVKALSNELEKLSKLMAQSADIF</sequence>
<dbReference type="CDD" id="cd14656">
    <property type="entry name" value="Imelysin-like_EfeO"/>
    <property type="match status" value="1"/>
</dbReference>
<dbReference type="AlphaFoldDB" id="A0A8J2VKZ8"/>
<dbReference type="Proteomes" id="UP000628775">
    <property type="component" value="Unassembled WGS sequence"/>
</dbReference>
<gene>
    <name evidence="7" type="ORF">GCM10011391_12120</name>
</gene>
<dbReference type="InterPro" id="IPR038352">
    <property type="entry name" value="Imelysin_sf"/>
</dbReference>
<dbReference type="NCBIfam" id="NF041757">
    <property type="entry name" value="EfeO"/>
    <property type="match status" value="1"/>
</dbReference>
<dbReference type="RefSeq" id="WP_229672380.1">
    <property type="nucleotide sequence ID" value="NZ_BMIR01000004.1"/>
</dbReference>
<keyword evidence="3 5" id="KW-0732">Signal</keyword>
<dbReference type="PANTHER" id="PTHR39192">
    <property type="entry name" value="IRON UPTAKE SYSTEM COMPONENT EFEO"/>
    <property type="match status" value="1"/>
</dbReference>
<evidence type="ECO:0000256" key="5">
    <source>
        <dbReference type="SAM" id="SignalP"/>
    </source>
</evidence>
<evidence type="ECO:0000256" key="3">
    <source>
        <dbReference type="ARBA" id="ARBA00022729"/>
    </source>
</evidence>
<reference evidence="7" key="1">
    <citation type="journal article" date="2014" name="Int. J. Syst. Evol. Microbiol.">
        <title>Complete genome sequence of Corynebacterium casei LMG S-19264T (=DSM 44701T), isolated from a smear-ripened cheese.</title>
        <authorList>
            <consortium name="US DOE Joint Genome Institute (JGI-PGF)"/>
            <person name="Walter F."/>
            <person name="Albersmeier A."/>
            <person name="Kalinowski J."/>
            <person name="Ruckert C."/>
        </authorList>
    </citation>
    <scope>NUCLEOTIDE SEQUENCE</scope>
    <source>
        <strain evidence="7">CGMCC 1.15371</strain>
    </source>
</reference>
<organism evidence="7 8">
    <name type="scientific">Pullulanibacillus camelliae</name>
    <dbReference type="NCBI Taxonomy" id="1707096"/>
    <lineage>
        <taxon>Bacteria</taxon>
        <taxon>Bacillati</taxon>
        <taxon>Bacillota</taxon>
        <taxon>Bacilli</taxon>
        <taxon>Bacillales</taxon>
        <taxon>Sporolactobacillaceae</taxon>
        <taxon>Pullulanibacillus</taxon>
    </lineage>
</organism>
<name>A0A8J2VKZ8_9BACL</name>
<dbReference type="InterPro" id="IPR034981">
    <property type="entry name" value="Imelysin-like_EfeO/Algp7"/>
</dbReference>
<dbReference type="Gene3D" id="1.20.1420.20">
    <property type="entry name" value="M75 peptidase, HXXE motif"/>
    <property type="match status" value="1"/>
</dbReference>
<dbReference type="Pfam" id="PF09375">
    <property type="entry name" value="Peptidase_M75"/>
    <property type="match status" value="1"/>
</dbReference>
<feature type="chain" id="PRO_5038670621" evidence="5">
    <location>
        <begin position="23"/>
        <end position="387"/>
    </location>
</feature>
<dbReference type="PANTHER" id="PTHR39192:SF1">
    <property type="entry name" value="IRON UPTAKE SYSTEM COMPONENT EFEO"/>
    <property type="match status" value="1"/>
</dbReference>
<proteinExistence type="inferred from homology"/>